<dbReference type="EMBL" id="CP119075">
    <property type="protein sequence ID" value="WED64052.1"/>
    <property type="molecule type" value="Genomic_DNA"/>
</dbReference>
<feature type="transmembrane region" description="Helical" evidence="2">
    <location>
        <begin position="43"/>
        <end position="62"/>
    </location>
</feature>
<feature type="transmembrane region" description="Helical" evidence="2">
    <location>
        <begin position="343"/>
        <end position="365"/>
    </location>
</feature>
<feature type="transmembrane region" description="Helical" evidence="2">
    <location>
        <begin position="190"/>
        <end position="212"/>
    </location>
</feature>
<dbReference type="PANTHER" id="PTHR11328:SF24">
    <property type="entry name" value="MAJOR FACILITATOR SUPERFAMILY (MFS) PROFILE DOMAIN-CONTAINING PROTEIN"/>
    <property type="match status" value="1"/>
</dbReference>
<keyword evidence="2" id="KW-0812">Transmembrane</keyword>
<dbReference type="Gene3D" id="1.20.1250.20">
    <property type="entry name" value="MFS general substrate transporter like domains"/>
    <property type="match status" value="2"/>
</dbReference>
<evidence type="ECO:0000313" key="3">
    <source>
        <dbReference type="EMBL" id="WED64052.1"/>
    </source>
</evidence>
<dbReference type="Pfam" id="PF13347">
    <property type="entry name" value="MFS_2"/>
    <property type="match status" value="1"/>
</dbReference>
<dbReference type="KEGG" id="slom:PXH66_17070"/>
<proteinExistence type="inferred from homology"/>
<reference evidence="3" key="1">
    <citation type="submission" date="2023-03" db="EMBL/GenBank/DDBJ databases">
        <title>Lomoglobus Profundus gen. nov., sp. nov., a novel member of the phylum Verrucomicrobia, isolated from deep-marine sediment of South China Sea.</title>
        <authorList>
            <person name="Ahmad T."/>
            <person name="Ishaq S.E."/>
            <person name="Wang F."/>
        </authorList>
    </citation>
    <scope>NUCLEOTIDE SEQUENCE</scope>
    <source>
        <strain evidence="3">LMO-M01</strain>
    </source>
</reference>
<keyword evidence="2" id="KW-1133">Transmembrane helix</keyword>
<dbReference type="Proteomes" id="UP001218638">
    <property type="component" value="Chromosome"/>
</dbReference>
<feature type="transmembrane region" description="Helical" evidence="2">
    <location>
        <begin position="158"/>
        <end position="178"/>
    </location>
</feature>
<feature type="transmembrane region" description="Helical" evidence="2">
    <location>
        <begin position="241"/>
        <end position="264"/>
    </location>
</feature>
<dbReference type="GO" id="GO:0008643">
    <property type="term" value="P:carbohydrate transport"/>
    <property type="evidence" value="ECO:0007669"/>
    <property type="project" value="InterPro"/>
</dbReference>
<name>A0AAF0CHA1_9BACT</name>
<sequence length="463" mass="51129">MTATSSEAKSRSVITPRGKIAYGSGVFLDQIGLHAVGSLANPIFNVALGVSPAALGIVMSVFRIWDAFTDPVVGNFSDNFRHPWGRRRPLIILGALLSGVFFAAIWWVPGGWSTSGILWYFAVLNLFYFTAHTIFSIPYQALAMELTPHYHERTRLMAVRSFISVIGWFGLSWVYPFAQLDIFGGVLTGIKVAGIAGGIIFIFSGVVPALFLKERLQTSAQQQEKITLTRAVSLTLSNRSFLALELVALLQVFGSNIVQTLLFYITTYCYFVGDPKAAAPYMGWYGTVGTLGMIVFIPLVPVISRRFDKKGALFIVLAICVIASVAEWFLLQIGNPLLTLITRFFYNGANIAFWTLWPSMVADLCDEDQLRTGRRREGSFMAVGQWINKAGLTLAIVVSGFLLVWIGFDAELEGRQSGGTLRWMQFCFSLLPAILGGISLLVLGGYRLTEKRMQEIQEALAEH</sequence>
<dbReference type="PANTHER" id="PTHR11328">
    <property type="entry name" value="MAJOR FACILITATOR SUPERFAMILY DOMAIN-CONTAINING PROTEIN"/>
    <property type="match status" value="1"/>
</dbReference>
<dbReference type="InterPro" id="IPR039672">
    <property type="entry name" value="MFS_2"/>
</dbReference>
<dbReference type="InterPro" id="IPR036259">
    <property type="entry name" value="MFS_trans_sf"/>
</dbReference>
<gene>
    <name evidence="3" type="ORF">PXH66_17070</name>
</gene>
<comment type="similarity">
    <text evidence="1">Belongs to the sodium:galactoside symporter (TC 2.A.2) family.</text>
</comment>
<feature type="transmembrane region" description="Helical" evidence="2">
    <location>
        <begin position="90"/>
        <end position="111"/>
    </location>
</feature>
<feature type="transmembrane region" description="Helical" evidence="2">
    <location>
        <begin position="311"/>
        <end position="331"/>
    </location>
</feature>
<dbReference type="RefSeq" id="WP_330930075.1">
    <property type="nucleotide sequence ID" value="NZ_CP119075.1"/>
</dbReference>
<feature type="transmembrane region" description="Helical" evidence="2">
    <location>
        <begin position="117"/>
        <end position="137"/>
    </location>
</feature>
<feature type="transmembrane region" description="Helical" evidence="2">
    <location>
        <begin position="284"/>
        <end position="304"/>
    </location>
</feature>
<accession>A0AAF0CHA1</accession>
<dbReference type="AlphaFoldDB" id="A0AAF0CHA1"/>
<organism evidence="3 4">
    <name type="scientific">Synoicihabitans lomoniglobus</name>
    <dbReference type="NCBI Taxonomy" id="2909285"/>
    <lineage>
        <taxon>Bacteria</taxon>
        <taxon>Pseudomonadati</taxon>
        <taxon>Verrucomicrobiota</taxon>
        <taxon>Opitutia</taxon>
        <taxon>Opitutales</taxon>
        <taxon>Opitutaceae</taxon>
        <taxon>Synoicihabitans</taxon>
    </lineage>
</organism>
<dbReference type="SUPFAM" id="SSF103473">
    <property type="entry name" value="MFS general substrate transporter"/>
    <property type="match status" value="1"/>
</dbReference>
<dbReference type="GO" id="GO:0015293">
    <property type="term" value="F:symporter activity"/>
    <property type="evidence" value="ECO:0007669"/>
    <property type="project" value="InterPro"/>
</dbReference>
<evidence type="ECO:0000256" key="2">
    <source>
        <dbReference type="SAM" id="Phobius"/>
    </source>
</evidence>
<keyword evidence="2" id="KW-0472">Membrane</keyword>
<keyword evidence="4" id="KW-1185">Reference proteome</keyword>
<evidence type="ECO:0000256" key="1">
    <source>
        <dbReference type="ARBA" id="ARBA00009617"/>
    </source>
</evidence>
<feature type="transmembrane region" description="Helical" evidence="2">
    <location>
        <begin position="386"/>
        <end position="408"/>
    </location>
</feature>
<protein>
    <submittedName>
        <fullName evidence="3">MFS transporter</fullName>
    </submittedName>
</protein>
<feature type="transmembrane region" description="Helical" evidence="2">
    <location>
        <begin position="423"/>
        <end position="443"/>
    </location>
</feature>
<dbReference type="GO" id="GO:0005886">
    <property type="term" value="C:plasma membrane"/>
    <property type="evidence" value="ECO:0007669"/>
    <property type="project" value="TreeGrafter"/>
</dbReference>
<evidence type="ECO:0000313" key="4">
    <source>
        <dbReference type="Proteomes" id="UP001218638"/>
    </source>
</evidence>